<reference evidence="3 4" key="1">
    <citation type="submission" date="2020-08" db="EMBL/GenBank/DDBJ databases">
        <title>Genomic Encyclopedia of Type Strains, Phase III (KMG-III): the genomes of soil and plant-associated and newly described type strains.</title>
        <authorList>
            <person name="Whitman W."/>
        </authorList>
    </citation>
    <scope>NUCLEOTIDE SEQUENCE [LARGE SCALE GENOMIC DNA]</scope>
    <source>
        <strain evidence="3 4">CECT 8640</strain>
    </source>
</reference>
<protein>
    <submittedName>
        <fullName evidence="3">Uncharacterized protein</fullName>
    </submittedName>
</protein>
<sequence length="138" mass="13403">MRTFAVAVIAMVTGSGPQSNVTTPPAATAATTASDVQLAAVPLPTTVVGLELSSGPASGGTSAVPAGFPAGSGRGLAVVVVVVVVAVVVVVVSVVVVVVMGDDDDEGAAAGCDDVPHAASTRVNTTTQGPQRRDMRAP</sequence>
<dbReference type="Proteomes" id="UP000547510">
    <property type="component" value="Unassembled WGS sequence"/>
</dbReference>
<dbReference type="EMBL" id="JACHJN010000011">
    <property type="protein sequence ID" value="MBB5959495.1"/>
    <property type="molecule type" value="Genomic_DNA"/>
</dbReference>
<dbReference type="AlphaFoldDB" id="A0A841CU78"/>
<name>A0A841CU78_9PSEU</name>
<evidence type="ECO:0000313" key="4">
    <source>
        <dbReference type="Proteomes" id="UP000547510"/>
    </source>
</evidence>
<evidence type="ECO:0000256" key="1">
    <source>
        <dbReference type="SAM" id="MobiDB-lite"/>
    </source>
</evidence>
<keyword evidence="2" id="KW-0472">Membrane</keyword>
<feature type="region of interest" description="Disordered" evidence="1">
    <location>
        <begin position="106"/>
        <end position="138"/>
    </location>
</feature>
<feature type="compositionally biased region" description="Polar residues" evidence="1">
    <location>
        <begin position="121"/>
        <end position="130"/>
    </location>
</feature>
<evidence type="ECO:0000313" key="3">
    <source>
        <dbReference type="EMBL" id="MBB5959495.1"/>
    </source>
</evidence>
<keyword evidence="2" id="KW-0812">Transmembrane</keyword>
<accession>A0A841CU78</accession>
<organism evidence="3 4">
    <name type="scientific">Saccharothrix tamanrassetensis</name>
    <dbReference type="NCBI Taxonomy" id="1051531"/>
    <lineage>
        <taxon>Bacteria</taxon>
        <taxon>Bacillati</taxon>
        <taxon>Actinomycetota</taxon>
        <taxon>Actinomycetes</taxon>
        <taxon>Pseudonocardiales</taxon>
        <taxon>Pseudonocardiaceae</taxon>
        <taxon>Saccharothrix</taxon>
    </lineage>
</organism>
<keyword evidence="4" id="KW-1185">Reference proteome</keyword>
<gene>
    <name evidence="3" type="ORF">FHS29_006116</name>
</gene>
<keyword evidence="2" id="KW-1133">Transmembrane helix</keyword>
<comment type="caution">
    <text evidence="3">The sequence shown here is derived from an EMBL/GenBank/DDBJ whole genome shotgun (WGS) entry which is preliminary data.</text>
</comment>
<dbReference type="RefSeq" id="WP_246440999.1">
    <property type="nucleotide sequence ID" value="NZ_JACHJN010000011.1"/>
</dbReference>
<feature type="transmembrane region" description="Helical" evidence="2">
    <location>
        <begin position="76"/>
        <end position="99"/>
    </location>
</feature>
<evidence type="ECO:0000256" key="2">
    <source>
        <dbReference type="SAM" id="Phobius"/>
    </source>
</evidence>
<proteinExistence type="predicted"/>